<accession>A0ABD3P9Q5</accession>
<keyword evidence="4" id="KW-1185">Reference proteome</keyword>
<dbReference type="SUPFAM" id="SSF54909">
    <property type="entry name" value="Dimeric alpha+beta barrel"/>
    <property type="match status" value="1"/>
</dbReference>
<proteinExistence type="predicted"/>
<dbReference type="PANTHER" id="PTHR33178:SF10">
    <property type="entry name" value="STRESS-RESPONSE A_B BARREL DOMAIN-CONTAINING PROTEIN"/>
    <property type="match status" value="1"/>
</dbReference>
<dbReference type="PROSITE" id="PS51502">
    <property type="entry name" value="S_R_A_B_BARREL"/>
    <property type="match status" value="1"/>
</dbReference>
<dbReference type="InterPro" id="IPR013097">
    <property type="entry name" value="Dabb"/>
</dbReference>
<dbReference type="Gene3D" id="3.30.70.100">
    <property type="match status" value="1"/>
</dbReference>
<sequence>MVQTVIDHIVLLKVRDDASEEDIEKMRQGVLSLKAIPGVLTVTVGRTFAEEWMPDRRNGVTHSLSVRLASKDALKVYQDHPMHVKIKDELIVPLLAGPPSAIDYESEVAAGDDSK</sequence>
<dbReference type="InterPro" id="IPR011008">
    <property type="entry name" value="Dimeric_a/b-barrel"/>
</dbReference>
<evidence type="ECO:0000313" key="3">
    <source>
        <dbReference type="EMBL" id="KAL3783135.1"/>
    </source>
</evidence>
<dbReference type="PANTHER" id="PTHR33178">
    <property type="match status" value="1"/>
</dbReference>
<dbReference type="InterPro" id="IPR044662">
    <property type="entry name" value="HS1/DABB1-like"/>
</dbReference>
<protein>
    <recommendedName>
        <fullName evidence="2">Stress-response A/B barrel domain-containing protein</fullName>
    </recommendedName>
</protein>
<evidence type="ECO:0000313" key="4">
    <source>
        <dbReference type="Proteomes" id="UP001530400"/>
    </source>
</evidence>
<gene>
    <name evidence="3" type="ORF">ACHAWO_006179</name>
</gene>
<comment type="caution">
    <text evidence="3">The sequence shown here is derived from an EMBL/GenBank/DDBJ whole genome shotgun (WGS) entry which is preliminary data.</text>
</comment>
<dbReference type="Pfam" id="PF07876">
    <property type="entry name" value="Dabb"/>
    <property type="match status" value="1"/>
</dbReference>
<dbReference type="Proteomes" id="UP001530400">
    <property type="component" value="Unassembled WGS sequence"/>
</dbReference>
<organism evidence="3 4">
    <name type="scientific">Cyclotella atomus</name>
    <dbReference type="NCBI Taxonomy" id="382360"/>
    <lineage>
        <taxon>Eukaryota</taxon>
        <taxon>Sar</taxon>
        <taxon>Stramenopiles</taxon>
        <taxon>Ochrophyta</taxon>
        <taxon>Bacillariophyta</taxon>
        <taxon>Coscinodiscophyceae</taxon>
        <taxon>Thalassiosirophycidae</taxon>
        <taxon>Stephanodiscales</taxon>
        <taxon>Stephanodiscaceae</taxon>
        <taxon>Cyclotella</taxon>
    </lineage>
</organism>
<name>A0ABD3P9Q5_9STRA</name>
<evidence type="ECO:0000259" key="2">
    <source>
        <dbReference type="PROSITE" id="PS51502"/>
    </source>
</evidence>
<comment type="subunit">
    <text evidence="1">Homodimer.</text>
</comment>
<dbReference type="EMBL" id="JALLPJ020000780">
    <property type="protein sequence ID" value="KAL3783135.1"/>
    <property type="molecule type" value="Genomic_DNA"/>
</dbReference>
<reference evidence="3 4" key="1">
    <citation type="submission" date="2024-10" db="EMBL/GenBank/DDBJ databases">
        <title>Updated reference genomes for cyclostephanoid diatoms.</title>
        <authorList>
            <person name="Roberts W.R."/>
            <person name="Alverson A.J."/>
        </authorList>
    </citation>
    <scope>NUCLEOTIDE SEQUENCE [LARGE SCALE GENOMIC DNA]</scope>
    <source>
        <strain evidence="3 4">AJA010-31</strain>
    </source>
</reference>
<feature type="domain" description="Stress-response A/B barrel" evidence="2">
    <location>
        <begin position="6"/>
        <end position="104"/>
    </location>
</feature>
<dbReference type="SMART" id="SM00886">
    <property type="entry name" value="Dabb"/>
    <property type="match status" value="1"/>
</dbReference>
<evidence type="ECO:0000256" key="1">
    <source>
        <dbReference type="ARBA" id="ARBA00011738"/>
    </source>
</evidence>
<dbReference type="AlphaFoldDB" id="A0ABD3P9Q5"/>